<keyword evidence="3" id="KW-1003">Cell membrane</keyword>
<dbReference type="GO" id="GO:0005576">
    <property type="term" value="C:extracellular region"/>
    <property type="evidence" value="ECO:0007669"/>
    <property type="project" value="TreeGrafter"/>
</dbReference>
<evidence type="ECO:0000256" key="12">
    <source>
        <dbReference type="ARBA" id="ARBA00036824"/>
    </source>
</evidence>
<evidence type="ECO:0000256" key="7">
    <source>
        <dbReference type="ARBA" id="ARBA00022989"/>
    </source>
</evidence>
<dbReference type="AlphaFoldDB" id="A0AAN9UWZ6"/>
<feature type="region of interest" description="Disordered" evidence="16">
    <location>
        <begin position="1"/>
        <end position="310"/>
    </location>
</feature>
<dbReference type="InterPro" id="IPR017853">
    <property type="entry name" value="GH"/>
</dbReference>
<organism evidence="19 20">
    <name type="scientific">Diatrype stigma</name>
    <dbReference type="NCBI Taxonomy" id="117547"/>
    <lineage>
        <taxon>Eukaryota</taxon>
        <taxon>Fungi</taxon>
        <taxon>Dikarya</taxon>
        <taxon>Ascomycota</taxon>
        <taxon>Pezizomycotina</taxon>
        <taxon>Sordariomycetes</taxon>
        <taxon>Xylariomycetidae</taxon>
        <taxon>Xylariales</taxon>
        <taxon>Diatrypaceae</taxon>
        <taxon>Diatrype</taxon>
    </lineage>
</organism>
<comment type="function">
    <text evidence="13">Glucosidase involved in the degradation of cellulosic biomass. Active on lichenan.</text>
</comment>
<evidence type="ECO:0000256" key="16">
    <source>
        <dbReference type="SAM" id="MobiDB-lite"/>
    </source>
</evidence>
<evidence type="ECO:0000256" key="4">
    <source>
        <dbReference type="ARBA" id="ARBA00022692"/>
    </source>
</evidence>
<evidence type="ECO:0000256" key="9">
    <source>
        <dbReference type="ARBA" id="ARBA00023180"/>
    </source>
</evidence>
<comment type="subcellular location">
    <subcellularLocation>
        <location evidence="1">Cell membrane</location>
        <topology evidence="1">Single-pass type II membrane protein</topology>
    </subcellularLocation>
</comment>
<keyword evidence="9" id="KW-0325">Glycoprotein</keyword>
<feature type="compositionally biased region" description="Polar residues" evidence="16">
    <location>
        <begin position="369"/>
        <end position="389"/>
    </location>
</feature>
<feature type="compositionally biased region" description="Basic and acidic residues" evidence="16">
    <location>
        <begin position="86"/>
        <end position="116"/>
    </location>
</feature>
<feature type="domain" description="Glycoside hydrolase family 5" evidence="18">
    <location>
        <begin position="511"/>
        <end position="745"/>
    </location>
</feature>
<feature type="compositionally biased region" description="Basic residues" evidence="16">
    <location>
        <begin position="269"/>
        <end position="278"/>
    </location>
</feature>
<comment type="caution">
    <text evidence="19">The sequence shown here is derived from an EMBL/GenBank/DDBJ whole genome shotgun (WGS) entry which is preliminary data.</text>
</comment>
<dbReference type="GO" id="GO:0009251">
    <property type="term" value="P:glucan catabolic process"/>
    <property type="evidence" value="ECO:0007669"/>
    <property type="project" value="TreeGrafter"/>
</dbReference>
<keyword evidence="7 17" id="KW-1133">Transmembrane helix</keyword>
<evidence type="ECO:0000256" key="6">
    <source>
        <dbReference type="ARBA" id="ARBA00022968"/>
    </source>
</evidence>
<dbReference type="EC" id="3.2.1.58" evidence="14"/>
<reference evidence="19 20" key="1">
    <citation type="submission" date="2024-02" db="EMBL/GenBank/DDBJ databases">
        <title>De novo assembly and annotation of 12 fungi associated with fruit tree decline syndrome in Ontario, Canada.</title>
        <authorList>
            <person name="Sulman M."/>
            <person name="Ellouze W."/>
            <person name="Ilyukhin E."/>
        </authorList>
    </citation>
    <scope>NUCLEOTIDE SEQUENCE [LARGE SCALE GENOMIC DNA]</scope>
    <source>
        <strain evidence="19 20">M11/M66-122</strain>
    </source>
</reference>
<evidence type="ECO:0000256" key="1">
    <source>
        <dbReference type="ARBA" id="ARBA00004401"/>
    </source>
</evidence>
<evidence type="ECO:0000256" key="15">
    <source>
        <dbReference type="ARBA" id="ARBA00041260"/>
    </source>
</evidence>
<evidence type="ECO:0000256" key="5">
    <source>
        <dbReference type="ARBA" id="ARBA00022801"/>
    </source>
</evidence>
<evidence type="ECO:0000256" key="11">
    <source>
        <dbReference type="ARBA" id="ARBA00023316"/>
    </source>
</evidence>
<gene>
    <name evidence="19" type="ORF">SLS62_007316</name>
</gene>
<evidence type="ECO:0000313" key="19">
    <source>
        <dbReference type="EMBL" id="KAK7750764.1"/>
    </source>
</evidence>
<comment type="similarity">
    <text evidence="2">Belongs to the glycosyl hydrolase 5 (cellulase A) family.</text>
</comment>
<dbReference type="InterPro" id="IPR050386">
    <property type="entry name" value="Glycosyl_hydrolase_5"/>
</dbReference>
<sequence>MAPRDSSPEPARRRGESGEHRKHRHKKRGSSAGQQLSIDALAQLNEYNTRGVASEPESSRQPERRRRRERDRPRQGDYQAVDAEYESPRRERPRRDEHRDSDREYDSPRRERARERERRRRTGEHRHAAAATEGGYDSPRAESRRREGPGDSDSVYAAQKRERRRRREQEGLAATERNASKNASRERSRRREPYRYSDREPNSSPHGAGERRRKKKYATAEDAGYESTHNPGRSKDRRHNAAYATGADGDDGDYDYENERGDAAEGPPRKHHGRKKSRLVSGAIAEEGRGNPALRGGRGNRTTASSYDSMEREKEMLHSSGGGRWPWANGAWSSWWHDKKKRKWILGGCILVLLLIIIIVAATVSQKNKSASSGVGSSEPDTSNLSGVSESDIPTAARGTYLDPFTWYDTKDFNVTYTNETVGGLPVMGLDSSWDDSVAANDRVPALDAAWGSYAKTPARGVNLGGWLSLEPFITPSLFDYDSKLGIVDEWTLSTHLGPRTAASTLEQHYATFVSEQDFVDIRAAGLDHVRIPFSYWAVATYDQDPYVFRTSWRYLLRGIEWARRQGLRVKLDLHALPGSQNGWNHSGRLGVVGWLNGTDGELNRQRSLDVHDRLSQFFAQDRYKNVLAFYGLANEPRMVDLDADSVVQWTTDAYALVRKNGVTAPVVFGDGFMGLGNWQGRMTGYDDLVLDVHQYVIFNSEQIVYTHQKKVQYACDGWTQQTEQSMNTATGYGPTMFAEWSQADTDCARHLTNVGWGNRWEGTYASGDPSSEALTPRCPAQDHTCSCSDANADPGTYSDEYKKFLKMFAEAQMVSFEKGWGWWYWNWDTESAPLWSYKKGLAAGILPEKAYDKDFDCTGDVPDFSTEGLAETY</sequence>
<name>A0AAN9UWZ6_9PEZI</name>
<keyword evidence="4 17" id="KW-0812">Transmembrane</keyword>
<evidence type="ECO:0000256" key="3">
    <source>
        <dbReference type="ARBA" id="ARBA00022475"/>
    </source>
</evidence>
<evidence type="ECO:0000256" key="10">
    <source>
        <dbReference type="ARBA" id="ARBA00023295"/>
    </source>
</evidence>
<dbReference type="GO" id="GO:0009986">
    <property type="term" value="C:cell surface"/>
    <property type="evidence" value="ECO:0007669"/>
    <property type="project" value="TreeGrafter"/>
</dbReference>
<dbReference type="GO" id="GO:0004338">
    <property type="term" value="F:glucan exo-1,3-beta-glucosidase activity"/>
    <property type="evidence" value="ECO:0007669"/>
    <property type="project" value="UniProtKB-EC"/>
</dbReference>
<keyword evidence="10" id="KW-0326">Glycosidase</keyword>
<feature type="compositionally biased region" description="Basic and acidic residues" evidence="16">
    <location>
        <begin position="183"/>
        <end position="201"/>
    </location>
</feature>
<dbReference type="GO" id="GO:0071555">
    <property type="term" value="P:cell wall organization"/>
    <property type="evidence" value="ECO:0007669"/>
    <property type="project" value="UniProtKB-KW"/>
</dbReference>
<keyword evidence="11" id="KW-0961">Cell wall biogenesis/degradation</keyword>
<dbReference type="Proteomes" id="UP001320420">
    <property type="component" value="Unassembled WGS sequence"/>
</dbReference>
<dbReference type="GO" id="GO:0005886">
    <property type="term" value="C:plasma membrane"/>
    <property type="evidence" value="ECO:0007669"/>
    <property type="project" value="UniProtKB-SubCell"/>
</dbReference>
<evidence type="ECO:0000256" key="2">
    <source>
        <dbReference type="ARBA" id="ARBA00005641"/>
    </source>
</evidence>
<dbReference type="EMBL" id="JAKJXP020000059">
    <property type="protein sequence ID" value="KAK7750764.1"/>
    <property type="molecule type" value="Genomic_DNA"/>
</dbReference>
<evidence type="ECO:0000259" key="18">
    <source>
        <dbReference type="Pfam" id="PF00150"/>
    </source>
</evidence>
<keyword evidence="20" id="KW-1185">Reference proteome</keyword>
<feature type="compositionally biased region" description="Basic residues" evidence="16">
    <location>
        <begin position="20"/>
        <end position="29"/>
    </location>
</feature>
<dbReference type="PANTHER" id="PTHR31297">
    <property type="entry name" value="GLUCAN ENDO-1,6-BETA-GLUCOSIDASE B"/>
    <property type="match status" value="1"/>
</dbReference>
<dbReference type="PANTHER" id="PTHR31297:SF34">
    <property type="entry name" value="GLUCAN 1,3-BETA-GLUCOSIDASE 2"/>
    <property type="match status" value="1"/>
</dbReference>
<evidence type="ECO:0000256" key="13">
    <source>
        <dbReference type="ARBA" id="ARBA00037126"/>
    </source>
</evidence>
<dbReference type="Gene3D" id="3.20.20.80">
    <property type="entry name" value="Glycosidases"/>
    <property type="match status" value="1"/>
</dbReference>
<keyword evidence="5" id="KW-0378">Hydrolase</keyword>
<evidence type="ECO:0000256" key="8">
    <source>
        <dbReference type="ARBA" id="ARBA00023136"/>
    </source>
</evidence>
<evidence type="ECO:0000256" key="17">
    <source>
        <dbReference type="SAM" id="Phobius"/>
    </source>
</evidence>
<accession>A0AAN9UWZ6</accession>
<keyword evidence="8 17" id="KW-0472">Membrane</keyword>
<dbReference type="SUPFAM" id="SSF51445">
    <property type="entry name" value="(Trans)glycosidases"/>
    <property type="match status" value="1"/>
</dbReference>
<keyword evidence="6" id="KW-0735">Signal-anchor</keyword>
<evidence type="ECO:0000313" key="20">
    <source>
        <dbReference type="Proteomes" id="UP001320420"/>
    </source>
</evidence>
<feature type="region of interest" description="Disordered" evidence="16">
    <location>
        <begin position="369"/>
        <end position="391"/>
    </location>
</feature>
<feature type="compositionally biased region" description="Basic and acidic residues" evidence="16">
    <location>
        <begin position="139"/>
        <end position="149"/>
    </location>
</feature>
<feature type="transmembrane region" description="Helical" evidence="17">
    <location>
        <begin position="344"/>
        <end position="364"/>
    </location>
</feature>
<dbReference type="Pfam" id="PF00150">
    <property type="entry name" value="Cellulase"/>
    <property type="match status" value="1"/>
</dbReference>
<dbReference type="InterPro" id="IPR001547">
    <property type="entry name" value="Glyco_hydro_5"/>
</dbReference>
<feature type="compositionally biased region" description="Basic and acidic residues" evidence="16">
    <location>
        <begin position="1"/>
        <end position="19"/>
    </location>
</feature>
<comment type="catalytic activity">
    <reaction evidence="12">
        <text>Successive hydrolysis of beta-D-glucose units from the non-reducing ends of (1-&gt;3)-beta-D-glucans, releasing alpha-glucose.</text>
        <dbReference type="EC" id="3.2.1.58"/>
    </reaction>
</comment>
<dbReference type="FunFam" id="3.20.20.80:FF:000033">
    <property type="entry name" value="Glucan 1,3-beta-glucosidase A"/>
    <property type="match status" value="1"/>
</dbReference>
<protein>
    <recommendedName>
        <fullName evidence="14">glucan 1,3-beta-glucosidase</fullName>
        <ecNumber evidence="14">3.2.1.58</ecNumber>
    </recommendedName>
    <alternativeName>
        <fullName evidence="15">Exo-1,3-beta-glucanase D</fullName>
    </alternativeName>
</protein>
<evidence type="ECO:0000256" key="14">
    <source>
        <dbReference type="ARBA" id="ARBA00038929"/>
    </source>
</evidence>
<proteinExistence type="inferred from homology"/>